<feature type="domain" description="4Fe-4S ferredoxin-type" evidence="6">
    <location>
        <begin position="138"/>
        <end position="167"/>
    </location>
</feature>
<comment type="caution">
    <text evidence="7">The sequence shown here is derived from an EMBL/GenBank/DDBJ whole genome shotgun (WGS) entry which is preliminary data.</text>
</comment>
<accession>A0A7C3ZKW5</accession>
<dbReference type="NCBIfam" id="NF045992">
    <property type="entry name" value="CircClkLdpA"/>
    <property type="match status" value="1"/>
</dbReference>
<dbReference type="GO" id="GO:0046872">
    <property type="term" value="F:metal ion binding"/>
    <property type="evidence" value="ECO:0007669"/>
    <property type="project" value="UniProtKB-KW"/>
</dbReference>
<evidence type="ECO:0000256" key="4">
    <source>
        <dbReference type="ARBA" id="ARBA00023004"/>
    </source>
</evidence>
<dbReference type="SUPFAM" id="SSF54862">
    <property type="entry name" value="4Fe-4S ferredoxins"/>
    <property type="match status" value="1"/>
</dbReference>
<dbReference type="InterPro" id="IPR021039">
    <property type="entry name" value="Fe-S-bd_prot_LdpA_C"/>
</dbReference>
<dbReference type="Pfam" id="PF12617">
    <property type="entry name" value="LdpA_C"/>
    <property type="match status" value="1"/>
</dbReference>
<evidence type="ECO:0000313" key="7">
    <source>
        <dbReference type="EMBL" id="HGG00301.1"/>
    </source>
</evidence>
<proteinExistence type="predicted"/>
<sequence>MSKLQGPLDSLNQGHWFKLICGASYQHLSAVRSLTLAYALAGADCIDVAADRAVTIAAREALSVAAKLAPEAERRGYGLLSGASPLLMVSLNDGEDPHFRKAEFNPAACPPDCPRPCETICPAGAIAFPSPPLPLSPTSGGVIEDRCYGCGRCLPVCPIGHIITRSYVSTPEAVAATLLPDTGVEAIEIHTQVGRLADFTRLWRAISPQIHRLKLIAISCPDGDGLIDYLWSLYQLISPLPCPLIWQTDGRPMSGDIGKGTTHATIKLGQKVLGAGPPGYVQLAGGTNNYTASKLLAAGLLRNSFLPGSVVPENHNSQSFIAGIAFGSYARVLLSPILDQLETGDFAPVNRSPRLEDEPKLLWQAVELAHELVKQLKSLYVVQYYNEIQT</sequence>
<name>A0A7C3ZKW5_9CYAN</name>
<protein>
    <submittedName>
        <fullName evidence="7">4Fe-4S ferredoxin</fullName>
    </submittedName>
</protein>
<dbReference type="InterPro" id="IPR017896">
    <property type="entry name" value="4Fe4S_Fe-S-bd"/>
</dbReference>
<dbReference type="PROSITE" id="PS00198">
    <property type="entry name" value="4FE4S_FER_1"/>
    <property type="match status" value="1"/>
</dbReference>
<evidence type="ECO:0000259" key="6">
    <source>
        <dbReference type="PROSITE" id="PS51379"/>
    </source>
</evidence>
<gene>
    <name evidence="7" type="ORF">ENR15_06535</name>
</gene>
<dbReference type="AlphaFoldDB" id="A0A7C3ZKW5"/>
<dbReference type="InterPro" id="IPR017900">
    <property type="entry name" value="4Fe4S_Fe_S_CS"/>
</dbReference>
<evidence type="ECO:0000256" key="3">
    <source>
        <dbReference type="ARBA" id="ARBA00022723"/>
    </source>
</evidence>
<dbReference type="PANTHER" id="PTHR24960">
    <property type="entry name" value="PHOTOSYSTEM I IRON-SULFUR CENTER-RELATED"/>
    <property type="match status" value="1"/>
</dbReference>
<dbReference type="Pfam" id="PF25160">
    <property type="entry name" value="LdpA_Fe-S-bd"/>
    <property type="match status" value="1"/>
</dbReference>
<keyword evidence="2" id="KW-0004">4Fe-4S</keyword>
<dbReference type="PROSITE" id="PS51379">
    <property type="entry name" value="4FE4S_FER_2"/>
    <property type="match status" value="2"/>
</dbReference>
<evidence type="ECO:0000256" key="5">
    <source>
        <dbReference type="ARBA" id="ARBA00023014"/>
    </source>
</evidence>
<keyword evidence="3" id="KW-0479">Metal-binding</keyword>
<dbReference type="GO" id="GO:0051539">
    <property type="term" value="F:4 iron, 4 sulfur cluster binding"/>
    <property type="evidence" value="ECO:0007669"/>
    <property type="project" value="UniProtKB-KW"/>
</dbReference>
<keyword evidence="4" id="KW-0408">Iron</keyword>
<dbReference type="InterPro" id="IPR057431">
    <property type="entry name" value="LdpA_Fe-S-bd"/>
</dbReference>
<reference evidence="7" key="1">
    <citation type="journal article" date="2020" name="mSystems">
        <title>Genome- and Community-Level Interaction Insights into Carbon Utilization and Element Cycling Functions of Hydrothermarchaeota in Hydrothermal Sediment.</title>
        <authorList>
            <person name="Zhou Z."/>
            <person name="Liu Y."/>
            <person name="Xu W."/>
            <person name="Pan J."/>
            <person name="Luo Z.H."/>
            <person name="Li M."/>
        </authorList>
    </citation>
    <scope>NUCLEOTIDE SEQUENCE [LARGE SCALE GENOMIC DNA]</scope>
    <source>
        <strain evidence="7">SpSt-374</strain>
    </source>
</reference>
<dbReference type="EMBL" id="DSPX01000061">
    <property type="protein sequence ID" value="HGG00301.1"/>
    <property type="molecule type" value="Genomic_DNA"/>
</dbReference>
<organism evidence="7">
    <name type="scientific">Planktothricoides sp. SpSt-374</name>
    <dbReference type="NCBI Taxonomy" id="2282167"/>
    <lineage>
        <taxon>Bacteria</taxon>
        <taxon>Bacillati</taxon>
        <taxon>Cyanobacteriota</taxon>
        <taxon>Cyanophyceae</taxon>
        <taxon>Oscillatoriophycideae</taxon>
        <taxon>Oscillatoriales</taxon>
        <taxon>Oscillatoriaceae</taxon>
        <taxon>Planktothricoides</taxon>
    </lineage>
</organism>
<dbReference type="PANTHER" id="PTHR24960:SF79">
    <property type="entry name" value="PHOTOSYSTEM I IRON-SULFUR CENTER"/>
    <property type="match status" value="1"/>
</dbReference>
<evidence type="ECO:0000256" key="2">
    <source>
        <dbReference type="ARBA" id="ARBA00022485"/>
    </source>
</evidence>
<keyword evidence="5" id="KW-0411">Iron-sulfur</keyword>
<evidence type="ECO:0000256" key="1">
    <source>
        <dbReference type="ARBA" id="ARBA00001966"/>
    </source>
</evidence>
<dbReference type="InterPro" id="IPR050157">
    <property type="entry name" value="PSI_iron-sulfur_center"/>
</dbReference>
<comment type="cofactor">
    <cofactor evidence="1">
        <name>[4Fe-4S] cluster</name>
        <dbReference type="ChEBI" id="CHEBI:49883"/>
    </cofactor>
</comment>
<feature type="domain" description="4Fe-4S ferredoxin-type" evidence="6">
    <location>
        <begin position="100"/>
        <end position="131"/>
    </location>
</feature>
<dbReference type="Gene3D" id="3.30.70.20">
    <property type="match status" value="1"/>
</dbReference>